<organism evidence="1 2">
    <name type="scientific">Characodon lateralis</name>
    <dbReference type="NCBI Taxonomy" id="208331"/>
    <lineage>
        <taxon>Eukaryota</taxon>
        <taxon>Metazoa</taxon>
        <taxon>Chordata</taxon>
        <taxon>Craniata</taxon>
        <taxon>Vertebrata</taxon>
        <taxon>Euteleostomi</taxon>
        <taxon>Actinopterygii</taxon>
        <taxon>Neopterygii</taxon>
        <taxon>Teleostei</taxon>
        <taxon>Neoteleostei</taxon>
        <taxon>Acanthomorphata</taxon>
        <taxon>Ovalentaria</taxon>
        <taxon>Atherinomorphae</taxon>
        <taxon>Cyprinodontiformes</taxon>
        <taxon>Goodeidae</taxon>
        <taxon>Characodon</taxon>
    </lineage>
</organism>
<comment type="caution">
    <text evidence="1">The sequence shown here is derived from an EMBL/GenBank/DDBJ whole genome shotgun (WGS) entry which is preliminary data.</text>
</comment>
<name>A0ABU7DBB5_9TELE</name>
<dbReference type="Proteomes" id="UP001352852">
    <property type="component" value="Unassembled WGS sequence"/>
</dbReference>
<accession>A0ABU7DBB5</accession>
<keyword evidence="2" id="KW-1185">Reference proteome</keyword>
<gene>
    <name evidence="1" type="ORF">CHARACLAT_022277</name>
</gene>
<proteinExistence type="predicted"/>
<reference evidence="1 2" key="1">
    <citation type="submission" date="2021-06" db="EMBL/GenBank/DDBJ databases">
        <authorList>
            <person name="Palmer J.M."/>
        </authorList>
    </citation>
    <scope>NUCLEOTIDE SEQUENCE [LARGE SCALE GENOMIC DNA]</scope>
    <source>
        <strain evidence="1 2">CL_MEX2019</strain>
        <tissue evidence="1">Muscle</tissue>
    </source>
</reference>
<sequence>MLDYDFFSEWPFSPSRYKTCFSVDYTLLLASTSIFTMAPRGVLAEGHGGCSGLWGVSFPLERGLAAQGNLQCPLIPWSLRVPTAGVHPCLPGVLGPLSCLVPGRLAAGVGAGALGYQRDQFPGLASLAWGLLLLCLAGDLLL</sequence>
<evidence type="ECO:0000313" key="1">
    <source>
        <dbReference type="EMBL" id="MED6271636.1"/>
    </source>
</evidence>
<evidence type="ECO:0000313" key="2">
    <source>
        <dbReference type="Proteomes" id="UP001352852"/>
    </source>
</evidence>
<dbReference type="EMBL" id="JAHUTJ010018646">
    <property type="protein sequence ID" value="MED6271636.1"/>
    <property type="molecule type" value="Genomic_DNA"/>
</dbReference>
<protein>
    <submittedName>
        <fullName evidence="1">Uncharacterized protein</fullName>
    </submittedName>
</protein>